<evidence type="ECO:0000313" key="4">
    <source>
        <dbReference type="Proteomes" id="UP000649617"/>
    </source>
</evidence>
<dbReference type="Gene3D" id="3.40.50.150">
    <property type="entry name" value="Vaccinia Virus protein VP39"/>
    <property type="match status" value="1"/>
</dbReference>
<dbReference type="GO" id="GO:0005789">
    <property type="term" value="C:endoplasmic reticulum membrane"/>
    <property type="evidence" value="ECO:0007669"/>
    <property type="project" value="TreeGrafter"/>
</dbReference>
<dbReference type="Pfam" id="PF05050">
    <property type="entry name" value="Methyltransf_21"/>
    <property type="match status" value="1"/>
</dbReference>
<organism evidence="3 4">
    <name type="scientific">Symbiodinium pilosum</name>
    <name type="common">Dinoflagellate</name>
    <dbReference type="NCBI Taxonomy" id="2952"/>
    <lineage>
        <taxon>Eukaryota</taxon>
        <taxon>Sar</taxon>
        <taxon>Alveolata</taxon>
        <taxon>Dinophyceae</taxon>
        <taxon>Suessiales</taxon>
        <taxon>Symbiodiniaceae</taxon>
        <taxon>Symbiodinium</taxon>
    </lineage>
</organism>
<feature type="signal peptide" evidence="1">
    <location>
        <begin position="1"/>
        <end position="20"/>
    </location>
</feature>
<reference evidence="3" key="1">
    <citation type="submission" date="2021-02" db="EMBL/GenBank/DDBJ databases">
        <authorList>
            <person name="Dougan E. K."/>
            <person name="Rhodes N."/>
            <person name="Thang M."/>
            <person name="Chan C."/>
        </authorList>
    </citation>
    <scope>NUCLEOTIDE SEQUENCE</scope>
</reference>
<name>A0A812N2Q7_SYMPI</name>
<comment type="caution">
    <text evidence="3">The sequence shown here is derived from an EMBL/GenBank/DDBJ whole genome shotgun (WGS) entry which is preliminary data.</text>
</comment>
<dbReference type="EMBL" id="CAJNIZ010009136">
    <property type="protein sequence ID" value="CAE7276508.1"/>
    <property type="molecule type" value="Genomic_DNA"/>
</dbReference>
<dbReference type="GO" id="GO:0005794">
    <property type="term" value="C:Golgi apparatus"/>
    <property type="evidence" value="ECO:0007669"/>
    <property type="project" value="TreeGrafter"/>
</dbReference>
<dbReference type="Proteomes" id="UP000649617">
    <property type="component" value="Unassembled WGS sequence"/>
</dbReference>
<evidence type="ECO:0000259" key="2">
    <source>
        <dbReference type="Pfam" id="PF05050"/>
    </source>
</evidence>
<proteinExistence type="predicted"/>
<dbReference type="PANTHER" id="PTHR34009:SF2">
    <property type="entry name" value="PROTEIN STAR"/>
    <property type="match status" value="1"/>
</dbReference>
<feature type="chain" id="PRO_5032769104" description="Methyltransferase FkbM domain-containing protein" evidence="1">
    <location>
        <begin position="21"/>
        <end position="480"/>
    </location>
</feature>
<keyword evidence="4" id="KW-1185">Reference proteome</keyword>
<feature type="domain" description="Methyltransferase FkbM" evidence="2">
    <location>
        <begin position="316"/>
        <end position="394"/>
    </location>
</feature>
<dbReference type="PANTHER" id="PTHR34009">
    <property type="entry name" value="PROTEIN STAR"/>
    <property type="match status" value="1"/>
</dbReference>
<dbReference type="OrthoDB" id="408322at2759"/>
<dbReference type="GO" id="GO:0031902">
    <property type="term" value="C:late endosome membrane"/>
    <property type="evidence" value="ECO:0007669"/>
    <property type="project" value="TreeGrafter"/>
</dbReference>
<protein>
    <recommendedName>
        <fullName evidence="2">Methyltransferase FkbM domain-containing protein</fullName>
    </recommendedName>
</protein>
<dbReference type="AlphaFoldDB" id="A0A812N2Q7"/>
<sequence length="480" mass="53895">MWRLASSVLLLGACVEVVQDDGLRAELGHLWNMVVVNQQSRNVSQGEAPVVRRVCQFGVSAATFDMADWMLSFADPPLEELEITDVEAMGDEMLVLASELQRRFGARVRITPGRWQRSPGPAEEVEGHVCDALLFSKVSVRFTLERVMHRVGSHVVAIWASDECISETTEVASPACAHLNTFWERTYLMMRGYCLGRICASRVLKSILEDPNVLELRCDEFRSEQGSNASISEFGQDWFVLRNFLGLNAKGIYVDVGASLPFDYSNTVMLDRCLGWQGLCIEPNPHLSFILEAYRSCQVFPNCVDEDGLTQKPFSDRDGKVEFYADCLPLTEILRRGGLSGQRIDLLTIDVEHQELAVLRGLSFDEFDIRIIVVEVTRGARWLEVDSILLPQGYAKVAVLGRDVVYTKLQELQPRGDAAEGGFPLLGKLSSGKAILPPGWAEFHQRVLDEEMEEEMRQERQAFYAGLRRTKPVSHLDSTT</sequence>
<dbReference type="GO" id="GO:0006888">
    <property type="term" value="P:endoplasmic reticulum to Golgi vesicle-mediated transport"/>
    <property type="evidence" value="ECO:0007669"/>
    <property type="project" value="TreeGrafter"/>
</dbReference>
<dbReference type="GO" id="GO:0016197">
    <property type="term" value="P:endosomal transport"/>
    <property type="evidence" value="ECO:0007669"/>
    <property type="project" value="TreeGrafter"/>
</dbReference>
<dbReference type="InterPro" id="IPR006342">
    <property type="entry name" value="FkbM_mtfrase"/>
</dbReference>
<dbReference type="GO" id="GO:0005886">
    <property type="term" value="C:plasma membrane"/>
    <property type="evidence" value="ECO:0007669"/>
    <property type="project" value="TreeGrafter"/>
</dbReference>
<evidence type="ECO:0000313" key="3">
    <source>
        <dbReference type="EMBL" id="CAE7276508.1"/>
    </source>
</evidence>
<keyword evidence="1" id="KW-0732">Signal</keyword>
<evidence type="ECO:0000256" key="1">
    <source>
        <dbReference type="SAM" id="SignalP"/>
    </source>
</evidence>
<dbReference type="InterPro" id="IPR053202">
    <property type="entry name" value="EGF_Rcpt_Signaling_Reg"/>
</dbReference>
<accession>A0A812N2Q7</accession>
<gene>
    <name evidence="3" type="ORF">SPIL2461_LOCUS6167</name>
</gene>
<dbReference type="InterPro" id="IPR029063">
    <property type="entry name" value="SAM-dependent_MTases_sf"/>
</dbReference>
<dbReference type="SUPFAM" id="SSF53335">
    <property type="entry name" value="S-adenosyl-L-methionine-dependent methyltransferases"/>
    <property type="match status" value="1"/>
</dbReference>